<keyword evidence="2" id="KW-1185">Reference proteome</keyword>
<evidence type="ECO:0000313" key="1">
    <source>
        <dbReference type="EMBL" id="QJC55479.1"/>
    </source>
</evidence>
<dbReference type="KEGG" id="pvac:HC248_00759"/>
<evidence type="ECO:0000313" key="2">
    <source>
        <dbReference type="Proteomes" id="UP000502041"/>
    </source>
</evidence>
<name>A0A6H2H6J1_9BURK</name>
<protein>
    <submittedName>
        <fullName evidence="1">Uncharacterized protein</fullName>
    </submittedName>
</protein>
<proteinExistence type="predicted"/>
<organism evidence="1 2">
    <name type="scientific">Polaromonas vacuolata</name>
    <dbReference type="NCBI Taxonomy" id="37448"/>
    <lineage>
        <taxon>Bacteria</taxon>
        <taxon>Pseudomonadati</taxon>
        <taxon>Pseudomonadota</taxon>
        <taxon>Betaproteobacteria</taxon>
        <taxon>Burkholderiales</taxon>
        <taxon>Comamonadaceae</taxon>
        <taxon>Polaromonas</taxon>
    </lineage>
</organism>
<dbReference type="AlphaFoldDB" id="A0A6H2H6J1"/>
<dbReference type="Proteomes" id="UP000502041">
    <property type="component" value="Chromosome"/>
</dbReference>
<reference evidence="1 2" key="1">
    <citation type="submission" date="2020-04" db="EMBL/GenBank/DDBJ databases">
        <title>Complete genome of a Psychrophilic, Marine, Gas Vacuolate Bacterium Polaromonas vacuolata KCTC 22033T.</title>
        <authorList>
            <person name="Hwang K."/>
            <person name="Kim K.M."/>
        </authorList>
    </citation>
    <scope>NUCLEOTIDE SEQUENCE [LARGE SCALE GENOMIC DNA]</scope>
    <source>
        <strain evidence="1 2">KCTC 22033</strain>
    </source>
</reference>
<dbReference type="EMBL" id="CP051461">
    <property type="protein sequence ID" value="QJC55479.1"/>
    <property type="molecule type" value="Genomic_DNA"/>
</dbReference>
<gene>
    <name evidence="1" type="ORF">HC248_00759</name>
</gene>
<accession>A0A6H2H6J1</accession>
<sequence>MAFVNEKISDTDVEKYGLIKINKHFLIDDLPAEWTIDRDKKVYLRALGKPLPEQQALCFYWHGHLLHLRLRRTGCGIKGGTIFASFCVMSGKTNKKIWLPHRLEWAKNEIVVDLKKALNVYKSKDVQKDNKHLIQFVF</sequence>